<dbReference type="EMBL" id="KQ086175">
    <property type="protein sequence ID" value="KLO06883.1"/>
    <property type="molecule type" value="Genomic_DNA"/>
</dbReference>
<protein>
    <submittedName>
        <fullName evidence="1">Uncharacterized protein</fullName>
    </submittedName>
</protein>
<sequence>MALTTDDTLYRVNHSTRTPIVYRLSHPEGAKFHISQVYPLSMDDEIEKGIICLANKDITLPENFELSRAKEDEIEGPGVDYFLSKCSEQ</sequence>
<evidence type="ECO:0000313" key="2">
    <source>
        <dbReference type="Proteomes" id="UP000053477"/>
    </source>
</evidence>
<proteinExistence type="predicted"/>
<dbReference type="AlphaFoldDB" id="A0A0H2RBI9"/>
<dbReference type="InParanoid" id="A0A0H2RBI9"/>
<dbReference type="Proteomes" id="UP000053477">
    <property type="component" value="Unassembled WGS sequence"/>
</dbReference>
<organism evidence="1 2">
    <name type="scientific">Schizopora paradoxa</name>
    <dbReference type="NCBI Taxonomy" id="27342"/>
    <lineage>
        <taxon>Eukaryota</taxon>
        <taxon>Fungi</taxon>
        <taxon>Dikarya</taxon>
        <taxon>Basidiomycota</taxon>
        <taxon>Agaricomycotina</taxon>
        <taxon>Agaricomycetes</taxon>
        <taxon>Hymenochaetales</taxon>
        <taxon>Schizoporaceae</taxon>
        <taxon>Schizopora</taxon>
    </lineage>
</organism>
<accession>A0A0H2RBI9</accession>
<reference evidence="1 2" key="1">
    <citation type="submission" date="2015-04" db="EMBL/GenBank/DDBJ databases">
        <title>Complete genome sequence of Schizopora paradoxa KUC8140, a cosmopolitan wood degrader in East Asia.</title>
        <authorList>
            <consortium name="DOE Joint Genome Institute"/>
            <person name="Min B."/>
            <person name="Park H."/>
            <person name="Jang Y."/>
            <person name="Kim J.-J."/>
            <person name="Kim K.H."/>
            <person name="Pangilinan J."/>
            <person name="Lipzen A."/>
            <person name="Riley R."/>
            <person name="Grigoriev I.V."/>
            <person name="Spatafora J.W."/>
            <person name="Choi I.-G."/>
        </authorList>
    </citation>
    <scope>NUCLEOTIDE SEQUENCE [LARGE SCALE GENOMIC DNA]</scope>
    <source>
        <strain evidence="1 2">KUC8140</strain>
    </source>
</reference>
<evidence type="ECO:0000313" key="1">
    <source>
        <dbReference type="EMBL" id="KLO06883.1"/>
    </source>
</evidence>
<gene>
    <name evidence="1" type="ORF">SCHPADRAFT_909974</name>
</gene>
<name>A0A0H2RBI9_9AGAM</name>
<keyword evidence="2" id="KW-1185">Reference proteome</keyword>